<dbReference type="InterPro" id="IPR029498">
    <property type="entry name" value="HeLo_dom"/>
</dbReference>
<sequence>MAEFATAFGIVTGVIGLVPLCGTGYTFIERIVSADRHAEEQLIRLQIQKMISLQDLDAWARVWDIPSTPPHHRTESKIQRFVDKDKKLGYHILKTFSVISNMFANVRDLEEKYGLRLKQKDPALQHLSVDTVLPHREFEGQIGRKLESRRQRMSILRRCRFELQGNAEFDTFIERLKEFIAALRNICSELQATQLERALPSHVLSNQDPRNLEIVSRVYGEEIKKRHKAGQQAQGLELIRDIAAFKARAQELVKRRYRAHEERRRSNQEKSFLLSGSYLNFQDFEFKDNSSASGSTEVTLAISKGVRKTRYIEWKPYAYEVVKVSDDYDIKTHRQVDKKAEDDTMALSDFFDVKDRPAALRILPFLGIFRDEERRRFGFVYEPPDYIENLEGHRIMEGRIAKLRMPRSLLQQLEMDSRSSKPVVWPLGDRFKLASTLAQCLYVLHAAGWVHKNIRSSSVIFLPHESTHGGAPSGDTTTKDITKPYLCGFGHSRPGQVPEHEPASVQGHKQQQSPGNSSTPQQAPSRSKTYWNITLDQYHHPAKRVDSSLSYTQAFDLYSLGVVLLELGLWQPLSSFDATTNLRNDPEVLREHLLKIARNELPGQVGKIYANVVIECLKVGADTSDSTVQELLCWKVAAALDACTA</sequence>
<dbReference type="SUPFAM" id="SSF56112">
    <property type="entry name" value="Protein kinase-like (PK-like)"/>
    <property type="match status" value="1"/>
</dbReference>
<name>A0A8H3I1Y4_9LECA</name>
<dbReference type="OrthoDB" id="1911848at2759"/>
<dbReference type="PROSITE" id="PS50011">
    <property type="entry name" value="PROTEIN_KINASE_DOM"/>
    <property type="match status" value="1"/>
</dbReference>
<dbReference type="GO" id="GO:0005524">
    <property type="term" value="F:ATP binding"/>
    <property type="evidence" value="ECO:0007669"/>
    <property type="project" value="InterPro"/>
</dbReference>
<evidence type="ECO:0000313" key="3">
    <source>
        <dbReference type="EMBL" id="CAF9904150.1"/>
    </source>
</evidence>
<proteinExistence type="predicted"/>
<dbReference type="Gene3D" id="1.10.510.10">
    <property type="entry name" value="Transferase(Phosphotransferase) domain 1"/>
    <property type="match status" value="1"/>
</dbReference>
<feature type="region of interest" description="Disordered" evidence="1">
    <location>
        <begin position="491"/>
        <end position="526"/>
    </location>
</feature>
<comment type="caution">
    <text evidence="3">The sequence shown here is derived from an EMBL/GenBank/DDBJ whole genome shotgun (WGS) entry which is preliminary data.</text>
</comment>
<feature type="compositionally biased region" description="Polar residues" evidence="1">
    <location>
        <begin position="507"/>
        <end position="526"/>
    </location>
</feature>
<evidence type="ECO:0000256" key="1">
    <source>
        <dbReference type="SAM" id="MobiDB-lite"/>
    </source>
</evidence>
<dbReference type="InterPro" id="IPR000719">
    <property type="entry name" value="Prot_kinase_dom"/>
</dbReference>
<dbReference type="InterPro" id="IPR011009">
    <property type="entry name" value="Kinase-like_dom_sf"/>
</dbReference>
<dbReference type="Pfam" id="PF14479">
    <property type="entry name" value="HeLo"/>
    <property type="match status" value="1"/>
</dbReference>
<evidence type="ECO:0000259" key="2">
    <source>
        <dbReference type="PROSITE" id="PS50011"/>
    </source>
</evidence>
<evidence type="ECO:0000313" key="4">
    <source>
        <dbReference type="Proteomes" id="UP000664521"/>
    </source>
</evidence>
<dbReference type="AlphaFoldDB" id="A0A8H3I1Y4"/>
<keyword evidence="4" id="KW-1185">Reference proteome</keyword>
<gene>
    <name evidence="3" type="ORF">HETSPECPRED_003384</name>
</gene>
<dbReference type="GO" id="GO:0004672">
    <property type="term" value="F:protein kinase activity"/>
    <property type="evidence" value="ECO:0007669"/>
    <property type="project" value="InterPro"/>
</dbReference>
<dbReference type="Proteomes" id="UP000664521">
    <property type="component" value="Unassembled WGS sequence"/>
</dbReference>
<dbReference type="EMBL" id="CAJPDS010000002">
    <property type="protein sequence ID" value="CAF9904150.1"/>
    <property type="molecule type" value="Genomic_DNA"/>
</dbReference>
<protein>
    <recommendedName>
        <fullName evidence="2">Protein kinase domain-containing protein</fullName>
    </recommendedName>
</protein>
<reference evidence="3" key="1">
    <citation type="submission" date="2021-03" db="EMBL/GenBank/DDBJ databases">
        <authorList>
            <person name="Tagirdzhanova G."/>
        </authorList>
    </citation>
    <scope>NUCLEOTIDE SEQUENCE</scope>
</reference>
<dbReference type="PANTHER" id="PTHR37542:SF3">
    <property type="entry name" value="PRION-INHIBITION AND PROPAGATION HELO DOMAIN-CONTAINING PROTEIN"/>
    <property type="match status" value="1"/>
</dbReference>
<accession>A0A8H3I1Y4</accession>
<dbReference type="InterPro" id="IPR038305">
    <property type="entry name" value="HeLo_sf"/>
</dbReference>
<dbReference type="PANTHER" id="PTHR37542">
    <property type="entry name" value="HELO DOMAIN-CONTAINING PROTEIN-RELATED"/>
    <property type="match status" value="1"/>
</dbReference>
<organism evidence="3 4">
    <name type="scientific">Heterodermia speciosa</name>
    <dbReference type="NCBI Taxonomy" id="116794"/>
    <lineage>
        <taxon>Eukaryota</taxon>
        <taxon>Fungi</taxon>
        <taxon>Dikarya</taxon>
        <taxon>Ascomycota</taxon>
        <taxon>Pezizomycotina</taxon>
        <taxon>Lecanoromycetes</taxon>
        <taxon>OSLEUM clade</taxon>
        <taxon>Lecanoromycetidae</taxon>
        <taxon>Caliciales</taxon>
        <taxon>Physciaceae</taxon>
        <taxon>Heterodermia</taxon>
    </lineage>
</organism>
<feature type="domain" description="Protein kinase" evidence="2">
    <location>
        <begin position="284"/>
        <end position="640"/>
    </location>
</feature>
<dbReference type="Gene3D" id="1.20.120.1020">
    <property type="entry name" value="Prion-inhibition and propagation, HeLo domain"/>
    <property type="match status" value="1"/>
</dbReference>